<dbReference type="EMBL" id="LJHD01000193">
    <property type="protein sequence ID" value="ONI42203.1"/>
    <property type="molecule type" value="Genomic_DNA"/>
</dbReference>
<reference evidence="1" key="1">
    <citation type="submission" date="2016-08" db="EMBL/GenBank/DDBJ databases">
        <authorList>
            <person name="Ngugi D.K."/>
            <person name="Miyake S."/>
            <person name="Stingl U."/>
        </authorList>
    </citation>
    <scope>NUCLEOTIDE SEQUENCE</scope>
    <source>
        <strain evidence="1">SCG-D08WGA-EpuloA1</strain>
    </source>
</reference>
<dbReference type="Proteomes" id="UP000188637">
    <property type="component" value="Unassembled WGS sequence"/>
</dbReference>
<proteinExistence type="predicted"/>
<evidence type="ECO:0000313" key="2">
    <source>
        <dbReference type="Proteomes" id="UP000188637"/>
    </source>
</evidence>
<comment type="caution">
    <text evidence="1">The sequence shown here is derived from an EMBL/GenBank/DDBJ whole genome shotgun (WGS) entry which is preliminary data.</text>
</comment>
<evidence type="ECO:0000313" key="1">
    <source>
        <dbReference type="EMBL" id="ONI42203.1"/>
    </source>
</evidence>
<keyword evidence="2" id="KW-1185">Reference proteome</keyword>
<protein>
    <submittedName>
        <fullName evidence="1">UDP-N-acetylglucosamine 2-epimerase</fullName>
    </submittedName>
</protein>
<organism evidence="1 2">
    <name type="scientific">Candidatus Epulonipiscium fishelsonii</name>
    <dbReference type="NCBI Taxonomy" id="77094"/>
    <lineage>
        <taxon>Bacteria</taxon>
        <taxon>Bacillati</taxon>
        <taxon>Bacillota</taxon>
        <taxon>Clostridia</taxon>
        <taxon>Lachnospirales</taxon>
        <taxon>Lachnospiraceae</taxon>
        <taxon>Candidatus Epulonipiscium</taxon>
    </lineage>
</organism>
<accession>A0ACC8XFB5</accession>
<gene>
    <name evidence="1" type="ORF">AN640_07605</name>
</gene>
<name>A0ACC8XFB5_9FIRM</name>
<sequence>MSIRVMSVFGTRPEAVKMAPLIKKLQIENNIENIICVSGQHRDMLDQVLETFDLKPDYDLNIMKIGQTLTDVTTKILIGLNQVIKEAEPDIILVHGDTTTAFASALAGFYAKVPVGHVEAGLRTFNKYEPFPEEVNRTLIGDIASIHFAPTLLSKEHLINQNIKDNIFVTGNTAIDALKLTIKDNYKFLNEELGNINYKDKKVVVLTAHRRENWGKPLENICEAINNITSLDDNVIVIYAIHKNPIVYNLAKEKLGNNVQVHLIEPLSLIDMHNLLSKCYMVLTDSGGLQEEVPYLGKPVLVLRNVTERPEGITAGTLKLVGTNKDNIVKETMQLLTDREHYEQMAKAKNPFGDGKASERIVEAIKFYFGCTTKVEEFL</sequence>